<feature type="transmembrane region" description="Helical" evidence="6">
    <location>
        <begin position="68"/>
        <end position="86"/>
    </location>
</feature>
<gene>
    <name evidence="7" type="ORF">MW290_01825</name>
</gene>
<protein>
    <submittedName>
        <fullName evidence="7">Phosphate-starvation-inducible PsiE family protein</fullName>
    </submittedName>
</protein>
<feature type="transmembrane region" description="Helical" evidence="6">
    <location>
        <begin position="129"/>
        <end position="146"/>
    </location>
</feature>
<comment type="subcellular location">
    <subcellularLocation>
        <location evidence="1">Cell membrane</location>
        <topology evidence="1">Multi-pass membrane protein</topology>
    </subcellularLocation>
</comment>
<proteinExistence type="predicted"/>
<evidence type="ECO:0000313" key="8">
    <source>
        <dbReference type="Proteomes" id="UP001056201"/>
    </source>
</evidence>
<dbReference type="Proteomes" id="UP001056201">
    <property type="component" value="Chromosome 1"/>
</dbReference>
<dbReference type="EMBL" id="CP097635">
    <property type="protein sequence ID" value="URI07389.1"/>
    <property type="molecule type" value="Genomic_DNA"/>
</dbReference>
<evidence type="ECO:0000256" key="1">
    <source>
        <dbReference type="ARBA" id="ARBA00004651"/>
    </source>
</evidence>
<dbReference type="InterPro" id="IPR020948">
    <property type="entry name" value="P_starv_induced_PsiE-like"/>
</dbReference>
<feature type="transmembrane region" description="Helical" evidence="6">
    <location>
        <begin position="27"/>
        <end position="56"/>
    </location>
</feature>
<accession>A0ABY4S4M2</accession>
<name>A0ABY4S4M2_AQUTE</name>
<feature type="transmembrane region" description="Helical" evidence="6">
    <location>
        <begin position="98"/>
        <end position="117"/>
    </location>
</feature>
<dbReference type="Pfam" id="PF06146">
    <property type="entry name" value="PsiE"/>
    <property type="match status" value="1"/>
</dbReference>
<keyword evidence="2" id="KW-1003">Cell membrane</keyword>
<organism evidence="7 8">
    <name type="scientific">Aquincola tertiaricarbonis</name>
    <dbReference type="NCBI Taxonomy" id="391953"/>
    <lineage>
        <taxon>Bacteria</taxon>
        <taxon>Pseudomonadati</taxon>
        <taxon>Pseudomonadota</taxon>
        <taxon>Betaproteobacteria</taxon>
        <taxon>Burkholderiales</taxon>
        <taxon>Sphaerotilaceae</taxon>
        <taxon>Aquincola</taxon>
    </lineage>
</organism>
<dbReference type="RefSeq" id="WP_250195628.1">
    <property type="nucleotide sequence ID" value="NZ_CP097635.1"/>
</dbReference>
<keyword evidence="4 6" id="KW-1133">Transmembrane helix</keyword>
<keyword evidence="3 6" id="KW-0812">Transmembrane</keyword>
<keyword evidence="8" id="KW-1185">Reference proteome</keyword>
<evidence type="ECO:0000256" key="4">
    <source>
        <dbReference type="ARBA" id="ARBA00022989"/>
    </source>
</evidence>
<evidence type="ECO:0000256" key="5">
    <source>
        <dbReference type="ARBA" id="ARBA00023136"/>
    </source>
</evidence>
<reference evidence="7" key="1">
    <citation type="submission" date="2022-05" db="EMBL/GenBank/DDBJ databases">
        <title>An RpoN-dependent PEP-CTERM gene is involved in floc formation of an Aquincola tertiaricarbonis strain.</title>
        <authorList>
            <person name="Qiu D."/>
            <person name="Xia M."/>
        </authorList>
    </citation>
    <scope>NUCLEOTIDE SEQUENCE</scope>
    <source>
        <strain evidence="7">RN12</strain>
    </source>
</reference>
<evidence type="ECO:0000256" key="6">
    <source>
        <dbReference type="SAM" id="Phobius"/>
    </source>
</evidence>
<evidence type="ECO:0000256" key="3">
    <source>
        <dbReference type="ARBA" id="ARBA00022692"/>
    </source>
</evidence>
<sequence length="165" mass="18511">MKSTRLNPFQVLRDQWAIMSFYERFEWVIALVLSAVIAVIIVVSLLQLISIVFTLLVLDAFNPLDHKVFQSVFGMIMTLLIAMEFKHSIVRVALRRDTIIQVKTVILIGLIALARKFVVLDPDTSPAKIAALAGATLALGTTYWLLRDRDDRVAERSGHESSSSQ</sequence>
<keyword evidence="5 6" id="KW-0472">Membrane</keyword>
<evidence type="ECO:0000256" key="2">
    <source>
        <dbReference type="ARBA" id="ARBA00022475"/>
    </source>
</evidence>
<evidence type="ECO:0000313" key="7">
    <source>
        <dbReference type="EMBL" id="URI07389.1"/>
    </source>
</evidence>